<evidence type="ECO:0000256" key="4">
    <source>
        <dbReference type="SAM" id="Coils"/>
    </source>
</evidence>
<feature type="coiled-coil region" evidence="4">
    <location>
        <begin position="403"/>
        <end position="483"/>
    </location>
</feature>
<evidence type="ECO:0000313" key="6">
    <source>
        <dbReference type="Ensembl" id="ENSAZOP00000013023.1"/>
    </source>
</evidence>
<dbReference type="GO" id="GO:0030280">
    <property type="term" value="F:structural constituent of skin epidermis"/>
    <property type="evidence" value="ECO:0007669"/>
    <property type="project" value="TreeGrafter"/>
</dbReference>
<dbReference type="Gene3D" id="1.20.5.170">
    <property type="match status" value="1"/>
</dbReference>
<evidence type="ECO:0000256" key="3">
    <source>
        <dbReference type="RuleBase" id="RU000685"/>
    </source>
</evidence>
<reference evidence="6" key="2">
    <citation type="submission" date="2025-09" db="UniProtKB">
        <authorList>
            <consortium name="Ensembl"/>
        </authorList>
    </citation>
    <scope>IDENTIFICATION</scope>
</reference>
<dbReference type="GO" id="GO:0031424">
    <property type="term" value="P:keratinization"/>
    <property type="evidence" value="ECO:0007669"/>
    <property type="project" value="TreeGrafter"/>
</dbReference>
<dbReference type="InterPro" id="IPR003054">
    <property type="entry name" value="Keratin_II"/>
</dbReference>
<dbReference type="SUPFAM" id="SSF64593">
    <property type="entry name" value="Intermediate filament protein, coiled coil region"/>
    <property type="match status" value="3"/>
</dbReference>
<feature type="coiled-coil region" evidence="4">
    <location>
        <begin position="247"/>
        <end position="295"/>
    </location>
</feature>
<dbReference type="InterPro" id="IPR039008">
    <property type="entry name" value="IF_rod_dom"/>
</dbReference>
<keyword evidence="7" id="KW-1185">Reference proteome</keyword>
<evidence type="ECO:0000256" key="1">
    <source>
        <dbReference type="ARBA" id="ARBA00022754"/>
    </source>
</evidence>
<dbReference type="Pfam" id="PF16208">
    <property type="entry name" value="Keratin_2_head"/>
    <property type="match status" value="1"/>
</dbReference>
<dbReference type="Ensembl" id="ENSAZOT00000013996.1">
    <property type="protein sequence ID" value="ENSAZOP00000013023.1"/>
    <property type="gene ID" value="ENSAZOG00000008398.1"/>
</dbReference>
<dbReference type="FunFam" id="1.20.5.1160:FF:000001">
    <property type="entry name" value="Keratin type II"/>
    <property type="match status" value="1"/>
</dbReference>
<dbReference type="AlphaFoldDB" id="A0A8B9UQA5"/>
<comment type="similarity">
    <text evidence="3">Belongs to the intermediate filament family.</text>
</comment>
<reference evidence="6" key="1">
    <citation type="submission" date="2025-08" db="UniProtKB">
        <authorList>
            <consortium name="Ensembl"/>
        </authorList>
    </citation>
    <scope>IDENTIFICATION</scope>
</reference>
<dbReference type="GO" id="GO:0045095">
    <property type="term" value="C:keratin filament"/>
    <property type="evidence" value="ECO:0007669"/>
    <property type="project" value="InterPro"/>
</dbReference>
<name>A0A8B9UQA5_9AVES</name>
<keyword evidence="2 4" id="KW-0175">Coiled coil</keyword>
<sequence length="644" mass="69017">MPEAVEPEKTAHTSLHIHPTAAQLRWSLSSPRLHLEEAAMSRQSVCRSFGGGSRRGYSSCSAIGGGFGGSGGRSRISYSSFSTSRGTGGAGRCGGFSSRSLHNMGGSGRISMGGSYGGGYGCRIVGFGGGYGGGFGSIGGGVIGGGIGSFGGPVRGGPGFPGGIQPVQVDTTLLRPVHVDIDPQIQQVKCQEKEQIKTLNNQFASFIDKVRFLEQQNKVLSTKWELLQQQGPSGPRKNLDVLFENYIQNLRRRLESLVGQRGELESELQNMRQYVEEYKTKYEEEINRRTAAENEFVVLKKDVDCLYLTKEELEVRVGLLRQQLEFLKCIYAEERAQLDCQLCDTSVIVQMDNSRDLDMEGIIKSVECCYEEIAQKSKAEVEAFYQTRLEELHSSRGKFCDDLRNNQSEIAELNRMIQKLQCESDNVKKQIAALQTAICDAEQRGDCALKDARQKLIDLQTALQQAKDKMACLLRDYQELLNVKLALDIEIATYRTLLEGEESRICTGNPVSVAVVSGGGTVGECRSLSGIGGKCAVKTGGAGAGLGVVSSFGVSNAGFSTRSVDCLPRVGGGFGARSAVSCVGREVITGAEGVQCAPGVANLGNVVCAGVEQCSPGAVIIPGPGVCGAGSRYSTAVRVVRTTR</sequence>
<protein>
    <submittedName>
        <fullName evidence="6">Keratin 3</fullName>
    </submittedName>
</protein>
<evidence type="ECO:0000313" key="7">
    <source>
        <dbReference type="Proteomes" id="UP000694549"/>
    </source>
</evidence>
<dbReference type="Pfam" id="PF00038">
    <property type="entry name" value="Filament"/>
    <property type="match status" value="1"/>
</dbReference>
<dbReference type="Proteomes" id="UP000694549">
    <property type="component" value="Unplaced"/>
</dbReference>
<proteinExistence type="inferred from homology"/>
<dbReference type="Gene3D" id="1.20.5.1160">
    <property type="entry name" value="Vasodilator-stimulated phosphoprotein"/>
    <property type="match status" value="1"/>
</dbReference>
<accession>A0A8B9UQA5</accession>
<evidence type="ECO:0000259" key="5">
    <source>
        <dbReference type="PROSITE" id="PS51842"/>
    </source>
</evidence>
<dbReference type="PROSITE" id="PS51842">
    <property type="entry name" value="IF_ROD_2"/>
    <property type="match status" value="1"/>
</dbReference>
<evidence type="ECO:0000256" key="2">
    <source>
        <dbReference type="ARBA" id="ARBA00023054"/>
    </source>
</evidence>
<dbReference type="GO" id="GO:0045109">
    <property type="term" value="P:intermediate filament organization"/>
    <property type="evidence" value="ECO:0007669"/>
    <property type="project" value="TreeGrafter"/>
</dbReference>
<keyword evidence="1 3" id="KW-0403">Intermediate filament</keyword>
<organism evidence="6 7">
    <name type="scientific">Anas zonorhyncha</name>
    <name type="common">Eastern spot-billed duck</name>
    <dbReference type="NCBI Taxonomy" id="75864"/>
    <lineage>
        <taxon>Eukaryota</taxon>
        <taxon>Metazoa</taxon>
        <taxon>Chordata</taxon>
        <taxon>Craniata</taxon>
        <taxon>Vertebrata</taxon>
        <taxon>Euteleostomi</taxon>
        <taxon>Archelosauria</taxon>
        <taxon>Archosauria</taxon>
        <taxon>Dinosauria</taxon>
        <taxon>Saurischia</taxon>
        <taxon>Theropoda</taxon>
        <taxon>Coelurosauria</taxon>
        <taxon>Aves</taxon>
        <taxon>Neognathae</taxon>
        <taxon>Galloanserae</taxon>
        <taxon>Anseriformes</taxon>
        <taxon>Anatidae</taxon>
        <taxon>Anatinae</taxon>
        <taxon>Anas</taxon>
    </lineage>
</organism>
<dbReference type="PRINTS" id="PR01276">
    <property type="entry name" value="TYPE2KERATIN"/>
</dbReference>
<dbReference type="GO" id="GO:0005615">
    <property type="term" value="C:extracellular space"/>
    <property type="evidence" value="ECO:0007669"/>
    <property type="project" value="TreeGrafter"/>
</dbReference>
<dbReference type="FunFam" id="1.20.5.170:FF:000004">
    <property type="entry name" value="Keratin, type II cytoskeletal 5"/>
    <property type="match status" value="1"/>
</dbReference>
<dbReference type="PANTHER" id="PTHR45616">
    <property type="entry name" value="GATA-TYPE DOMAIN-CONTAINING PROTEIN"/>
    <property type="match status" value="1"/>
</dbReference>
<dbReference type="Gene3D" id="1.20.5.500">
    <property type="entry name" value="Single helix bin"/>
    <property type="match status" value="1"/>
</dbReference>
<feature type="domain" description="IF rod" evidence="5">
    <location>
        <begin position="192"/>
        <end position="505"/>
    </location>
</feature>
<dbReference type="PANTHER" id="PTHR45616:SF19">
    <property type="entry name" value="KERATIN 90"/>
    <property type="match status" value="1"/>
</dbReference>
<dbReference type="InterPro" id="IPR018039">
    <property type="entry name" value="IF_conserved"/>
</dbReference>
<dbReference type="PROSITE" id="PS00226">
    <property type="entry name" value="IF_ROD_1"/>
    <property type="match status" value="1"/>
</dbReference>
<dbReference type="InterPro" id="IPR032444">
    <property type="entry name" value="Keratin_2_head"/>
</dbReference>
<dbReference type="SMART" id="SM01391">
    <property type="entry name" value="Filament"/>
    <property type="match status" value="1"/>
</dbReference>